<reference evidence="2" key="2">
    <citation type="submission" date="2020-09" db="EMBL/GenBank/DDBJ databases">
        <authorList>
            <person name="Sun Q."/>
            <person name="Ohkuma M."/>
        </authorList>
    </citation>
    <scope>NUCLEOTIDE SEQUENCE</scope>
    <source>
        <strain evidence="2">JCM 4059</strain>
    </source>
</reference>
<feature type="transmembrane region" description="Helical" evidence="1">
    <location>
        <begin position="27"/>
        <end position="50"/>
    </location>
</feature>
<reference evidence="2" key="1">
    <citation type="journal article" date="2014" name="Int. J. Syst. Evol. Microbiol.">
        <title>Complete genome sequence of Corynebacterium casei LMG S-19264T (=DSM 44701T), isolated from a smear-ripened cheese.</title>
        <authorList>
            <consortium name="US DOE Joint Genome Institute (JGI-PGF)"/>
            <person name="Walter F."/>
            <person name="Albersmeier A."/>
            <person name="Kalinowski J."/>
            <person name="Ruckert C."/>
        </authorList>
    </citation>
    <scope>NUCLEOTIDE SEQUENCE</scope>
    <source>
        <strain evidence="2">JCM 4059</strain>
    </source>
</reference>
<keyword evidence="1" id="KW-0812">Transmembrane</keyword>
<sequence>MTDFVVFAALPAARTAAAALPDQHEAIAPIFALIGLFLFCCLPFVHYAIFSDRAVKADVTPVEWDR</sequence>
<name>A0A919B210_9ACTN</name>
<dbReference type="AlphaFoldDB" id="A0A919B210"/>
<dbReference type="RefSeq" id="WP_190129516.1">
    <property type="nucleotide sequence ID" value="NZ_BNBD01000004.1"/>
</dbReference>
<protein>
    <submittedName>
        <fullName evidence="2">Uncharacterized protein</fullName>
    </submittedName>
</protein>
<dbReference type="Proteomes" id="UP000638313">
    <property type="component" value="Unassembled WGS sequence"/>
</dbReference>
<keyword evidence="1" id="KW-0472">Membrane</keyword>
<keyword evidence="1" id="KW-1133">Transmembrane helix</keyword>
<proteinExistence type="predicted"/>
<comment type="caution">
    <text evidence="2">The sequence shown here is derived from an EMBL/GenBank/DDBJ whole genome shotgun (WGS) entry which is preliminary data.</text>
</comment>
<evidence type="ECO:0000313" key="2">
    <source>
        <dbReference type="EMBL" id="GHF42062.1"/>
    </source>
</evidence>
<dbReference type="EMBL" id="BNBD01000004">
    <property type="protein sequence ID" value="GHF42062.1"/>
    <property type="molecule type" value="Genomic_DNA"/>
</dbReference>
<evidence type="ECO:0000313" key="3">
    <source>
        <dbReference type="Proteomes" id="UP000638313"/>
    </source>
</evidence>
<accession>A0A919B210</accession>
<keyword evidence="3" id="KW-1185">Reference proteome</keyword>
<evidence type="ECO:0000256" key="1">
    <source>
        <dbReference type="SAM" id="Phobius"/>
    </source>
</evidence>
<gene>
    <name evidence="2" type="ORF">GCM10010218_23960</name>
</gene>
<organism evidence="2 3">
    <name type="scientific">Streptomyces mashuensis</name>
    <dbReference type="NCBI Taxonomy" id="33904"/>
    <lineage>
        <taxon>Bacteria</taxon>
        <taxon>Bacillati</taxon>
        <taxon>Actinomycetota</taxon>
        <taxon>Actinomycetes</taxon>
        <taxon>Kitasatosporales</taxon>
        <taxon>Streptomycetaceae</taxon>
        <taxon>Streptomyces</taxon>
    </lineage>
</organism>